<comment type="similarity">
    <text evidence="1 6">Belongs to the peptidase M42 family.</text>
</comment>
<dbReference type="Proteomes" id="UP000177010">
    <property type="component" value="Unassembled WGS sequence"/>
</dbReference>
<comment type="cofactor">
    <cofactor evidence="8">
        <name>a divalent metal cation</name>
        <dbReference type="ChEBI" id="CHEBI:60240"/>
    </cofactor>
    <text evidence="8">Binds 2 divalent metal cations per subunit.</text>
</comment>
<feature type="active site" description="Proton acceptor" evidence="7">
    <location>
        <position position="216"/>
    </location>
</feature>
<evidence type="ECO:0000256" key="2">
    <source>
        <dbReference type="ARBA" id="ARBA00022438"/>
    </source>
</evidence>
<dbReference type="SUPFAM" id="SSF53187">
    <property type="entry name" value="Zn-dependent exopeptidases"/>
    <property type="match status" value="1"/>
</dbReference>
<dbReference type="STRING" id="481719.LASUN_01040"/>
<dbReference type="InterPro" id="IPR051464">
    <property type="entry name" value="Peptidase_M42_aminopept"/>
</dbReference>
<keyword evidence="3" id="KW-0645">Protease</keyword>
<feature type="binding site" evidence="8">
    <location>
        <position position="68"/>
    </location>
    <ligand>
        <name>Zn(2+)</name>
        <dbReference type="ChEBI" id="CHEBI:29105"/>
        <label>1</label>
    </ligand>
</feature>
<dbReference type="PANTHER" id="PTHR32481">
    <property type="entry name" value="AMINOPEPTIDASE"/>
    <property type="match status" value="1"/>
</dbReference>
<sequence length="358" mass="39476">MEKENSLKLIQNLSNANGPSGFEDEVRDYVLETSKSFCFASSDHMNNCYLQNKQNSPSKGTTLLLDSHLDAVGLVVQAIKPNGTIRFVPLGRWVPANLTAEKMRIRNNNGQWITGLVATKPPHFMSDAEKKQPIDMANLTIDVGTVSAKETKEKLKINTGCPIVPDTEWQYLKSQNVMLGKAFDNRIGTACLITAMSDLSTKDMDINLVGAIAAQEEVGCRGAKVTVKKVKPDIAICLEGCPADDTFTPEWLIQTGLKRGPMLRDMDTSFIANPHFQNFAIEQAKKNHIPFTRSVRTGGGIDGSELLEYQGAPTICIGIPVRYEHTNYGMVAYEDFQNTVSLLESIILSLNETVLKSF</sequence>
<dbReference type="Pfam" id="PF05343">
    <property type="entry name" value="Peptidase_M42"/>
    <property type="match status" value="1"/>
</dbReference>
<keyword evidence="5 9" id="KW-0378">Hydrolase</keyword>
<gene>
    <name evidence="9" type="primary">ysdC</name>
    <name evidence="9" type="ORF">LASUN_01040</name>
</gene>
<proteinExistence type="inferred from homology"/>
<evidence type="ECO:0000256" key="7">
    <source>
        <dbReference type="PIRSR" id="PIRSR001123-1"/>
    </source>
</evidence>
<dbReference type="RefSeq" id="WP_070366886.1">
    <property type="nucleotide sequence ID" value="NZ_JAZHVW010000013.1"/>
</dbReference>
<evidence type="ECO:0000256" key="6">
    <source>
        <dbReference type="PIRNR" id="PIRNR001123"/>
    </source>
</evidence>
<keyword evidence="2 9" id="KW-0031">Aminopeptidase</keyword>
<feature type="binding site" evidence="8">
    <location>
        <position position="184"/>
    </location>
    <ligand>
        <name>Zn(2+)</name>
        <dbReference type="ChEBI" id="CHEBI:29105"/>
        <label>1</label>
    </ligand>
</feature>
<reference evidence="9 10" key="1">
    <citation type="submission" date="2016-09" db="EMBL/GenBank/DDBJ databases">
        <title>Genome Sequence of Lactobacillus sunkii Strain CG01.</title>
        <authorList>
            <person name="Poehlein A."/>
            <person name="Gabris C."/>
            <person name="Bengelsdorf F.R."/>
            <person name="Duerre P."/>
            <person name="Daniel R."/>
        </authorList>
    </citation>
    <scope>NUCLEOTIDE SEQUENCE [LARGE SCALE GENOMIC DNA]</scope>
    <source>
        <strain evidence="9 10">CG_D</strain>
    </source>
</reference>
<dbReference type="InterPro" id="IPR008007">
    <property type="entry name" value="Peptidase_M42"/>
</dbReference>
<dbReference type="GO" id="GO:0004177">
    <property type="term" value="F:aminopeptidase activity"/>
    <property type="evidence" value="ECO:0007669"/>
    <property type="project" value="UniProtKB-UniRule"/>
</dbReference>
<evidence type="ECO:0000313" key="9">
    <source>
        <dbReference type="EMBL" id="OFA13105.1"/>
    </source>
</evidence>
<dbReference type="Gene3D" id="3.40.630.10">
    <property type="entry name" value="Zn peptidases"/>
    <property type="match status" value="1"/>
</dbReference>
<dbReference type="InterPro" id="IPR023367">
    <property type="entry name" value="Peptidase_M42_dom2"/>
</dbReference>
<evidence type="ECO:0000256" key="1">
    <source>
        <dbReference type="ARBA" id="ARBA00006272"/>
    </source>
</evidence>
<dbReference type="SUPFAM" id="SSF101821">
    <property type="entry name" value="Aminopeptidase/glucanase lid domain"/>
    <property type="match status" value="1"/>
</dbReference>
<dbReference type="Gene3D" id="2.40.30.40">
    <property type="entry name" value="Peptidase M42, domain 2"/>
    <property type="match status" value="1"/>
</dbReference>
<accession>A0A1E7XJ29</accession>
<evidence type="ECO:0000313" key="10">
    <source>
        <dbReference type="Proteomes" id="UP000177010"/>
    </source>
</evidence>
<feature type="binding site" evidence="8">
    <location>
        <position position="184"/>
    </location>
    <ligand>
        <name>Zn(2+)</name>
        <dbReference type="ChEBI" id="CHEBI:29105"/>
        <label>2</label>
    </ligand>
</feature>
<comment type="caution">
    <text evidence="9">The sequence shown here is derived from an EMBL/GenBank/DDBJ whole genome shotgun (WGS) entry which is preliminary data.</text>
</comment>
<feature type="binding site" evidence="8">
    <location>
        <position position="217"/>
    </location>
    <ligand>
        <name>Zn(2+)</name>
        <dbReference type="ChEBI" id="CHEBI:29105"/>
        <label>2</label>
    </ligand>
</feature>
<feature type="binding site" evidence="8">
    <location>
        <position position="239"/>
    </location>
    <ligand>
        <name>Zn(2+)</name>
        <dbReference type="ChEBI" id="CHEBI:29105"/>
        <label>1</label>
    </ligand>
</feature>
<evidence type="ECO:0000256" key="3">
    <source>
        <dbReference type="ARBA" id="ARBA00022670"/>
    </source>
</evidence>
<dbReference type="EC" id="3.4.11.-" evidence="9"/>
<dbReference type="AlphaFoldDB" id="A0A1E7XJ29"/>
<keyword evidence="4 8" id="KW-0479">Metal-binding</keyword>
<dbReference type="PIRSF" id="PIRSF001123">
    <property type="entry name" value="PepA_GA"/>
    <property type="match status" value="1"/>
</dbReference>
<evidence type="ECO:0000256" key="5">
    <source>
        <dbReference type="ARBA" id="ARBA00022801"/>
    </source>
</evidence>
<protein>
    <submittedName>
        <fullName evidence="9">Putative aminopeptidase YsdC</fullName>
        <ecNumber evidence="9">3.4.11.-</ecNumber>
    </submittedName>
</protein>
<dbReference type="GO" id="GO:0006508">
    <property type="term" value="P:proteolysis"/>
    <property type="evidence" value="ECO:0007669"/>
    <property type="project" value="UniProtKB-KW"/>
</dbReference>
<evidence type="ECO:0000256" key="4">
    <source>
        <dbReference type="ARBA" id="ARBA00022723"/>
    </source>
</evidence>
<organism evidence="9 10">
    <name type="scientific">Lentilactobacillus sunkii</name>
    <dbReference type="NCBI Taxonomy" id="481719"/>
    <lineage>
        <taxon>Bacteria</taxon>
        <taxon>Bacillati</taxon>
        <taxon>Bacillota</taxon>
        <taxon>Bacilli</taxon>
        <taxon>Lactobacillales</taxon>
        <taxon>Lactobacillaceae</taxon>
        <taxon>Lentilactobacillus</taxon>
    </lineage>
</organism>
<feature type="binding site" evidence="8">
    <location>
        <position position="325"/>
    </location>
    <ligand>
        <name>Zn(2+)</name>
        <dbReference type="ChEBI" id="CHEBI:29105"/>
        <label>2</label>
    </ligand>
</feature>
<dbReference type="EMBL" id="MIQE01000002">
    <property type="protein sequence ID" value="OFA13105.1"/>
    <property type="molecule type" value="Genomic_DNA"/>
</dbReference>
<name>A0A1E7XJ29_9LACO</name>
<dbReference type="PANTHER" id="PTHR32481:SF0">
    <property type="entry name" value="AMINOPEPTIDASE YPDE-RELATED"/>
    <property type="match status" value="1"/>
</dbReference>
<dbReference type="GO" id="GO:0046872">
    <property type="term" value="F:metal ion binding"/>
    <property type="evidence" value="ECO:0007669"/>
    <property type="project" value="UniProtKB-UniRule"/>
</dbReference>
<evidence type="ECO:0000256" key="8">
    <source>
        <dbReference type="PIRSR" id="PIRSR001123-2"/>
    </source>
</evidence>